<keyword evidence="1" id="KW-0862">Zinc</keyword>
<feature type="domain" description="CCHC-type" evidence="3">
    <location>
        <begin position="294"/>
        <end position="309"/>
    </location>
</feature>
<dbReference type="InterPro" id="IPR036875">
    <property type="entry name" value="Znf_CCHC_sf"/>
</dbReference>
<dbReference type="InterPro" id="IPR054722">
    <property type="entry name" value="PolX-like_BBD"/>
</dbReference>
<dbReference type="PROSITE" id="PS50158">
    <property type="entry name" value="ZF_CCHC"/>
    <property type="match status" value="1"/>
</dbReference>
<dbReference type="Pfam" id="PF14223">
    <property type="entry name" value="Retrotran_gag_2"/>
    <property type="match status" value="1"/>
</dbReference>
<dbReference type="InterPro" id="IPR001878">
    <property type="entry name" value="Znf_CCHC"/>
</dbReference>
<dbReference type="EMBL" id="DF973742">
    <property type="protein sequence ID" value="GAU39055.1"/>
    <property type="molecule type" value="Genomic_DNA"/>
</dbReference>
<sequence>MAKNAKFISEGGSSNIPPLFDGDNYYYWKDKIELFLRSQDNNMWHVLEVGEYVPLAKDSTNPKPQAEWTTPEADRVLLNTKAKLFIKSALCREEYDRIMECKTAKEIWETLQTHHEGTNSVKETRIDIGVRKFELFEMKEEETINQMYGRFTSIINELNSLGKSYTTHERIRKILRCLPKTWRPIVTAITVAKDLTKVSLEDLIGSLKAHESVLQEDKPKRKMIALETQFGECSQKDETLCEDEESLQEDDEEELAFLSRRIQRLMTRRNQLKKNFQPKRNEAKPEVDLSKIQCYGCNQFGHYKNDCPKNKQKKPFFKKKSMMATWDDLEEVQSEDEEQEANVCLMTHSNAEEECLLAVKKRPWYLDSGCTRHMTGDRNNFLSFETRECGSVTFGNNEKASIKGIGTIGKSDSAKIENVHYVDGLKHNLISISQLCDNGFEVGFKSNSCEIKQSSSNKVLFNGSRIKNVYVLYLDELPPESCFVSLEKDKWIWHKRVGHVSMKTM</sequence>
<protein>
    <recommendedName>
        <fullName evidence="3">CCHC-type domain-containing protein</fullName>
    </recommendedName>
</protein>
<dbReference type="Gene3D" id="4.10.60.10">
    <property type="entry name" value="Zinc finger, CCHC-type"/>
    <property type="match status" value="1"/>
</dbReference>
<keyword evidence="1" id="KW-0863">Zinc-finger</keyword>
<keyword evidence="1" id="KW-0479">Metal-binding</keyword>
<keyword evidence="5" id="KW-1185">Reference proteome</keyword>
<dbReference type="GO" id="GO:0003676">
    <property type="term" value="F:nucleic acid binding"/>
    <property type="evidence" value="ECO:0007669"/>
    <property type="project" value="InterPro"/>
</dbReference>
<evidence type="ECO:0000259" key="3">
    <source>
        <dbReference type="PROSITE" id="PS50158"/>
    </source>
</evidence>
<dbReference type="Pfam" id="PF22936">
    <property type="entry name" value="Pol_BBD"/>
    <property type="match status" value="1"/>
</dbReference>
<dbReference type="SMART" id="SM00343">
    <property type="entry name" value="ZnF_C2HC"/>
    <property type="match status" value="1"/>
</dbReference>
<dbReference type="GO" id="GO:0008270">
    <property type="term" value="F:zinc ion binding"/>
    <property type="evidence" value="ECO:0007669"/>
    <property type="project" value="UniProtKB-KW"/>
</dbReference>
<dbReference type="PANTHER" id="PTHR34676">
    <property type="entry name" value="DUF4219 DOMAIN-CONTAINING PROTEIN-RELATED"/>
    <property type="match status" value="1"/>
</dbReference>
<dbReference type="SUPFAM" id="SSF57756">
    <property type="entry name" value="Retrovirus zinc finger-like domains"/>
    <property type="match status" value="1"/>
</dbReference>
<evidence type="ECO:0000256" key="1">
    <source>
        <dbReference type="PROSITE-ProRule" id="PRU00047"/>
    </source>
</evidence>
<organism evidence="4 5">
    <name type="scientific">Trifolium subterraneum</name>
    <name type="common">Subterranean clover</name>
    <dbReference type="NCBI Taxonomy" id="3900"/>
    <lineage>
        <taxon>Eukaryota</taxon>
        <taxon>Viridiplantae</taxon>
        <taxon>Streptophyta</taxon>
        <taxon>Embryophyta</taxon>
        <taxon>Tracheophyta</taxon>
        <taxon>Spermatophyta</taxon>
        <taxon>Magnoliopsida</taxon>
        <taxon>eudicotyledons</taxon>
        <taxon>Gunneridae</taxon>
        <taxon>Pentapetalae</taxon>
        <taxon>rosids</taxon>
        <taxon>fabids</taxon>
        <taxon>Fabales</taxon>
        <taxon>Fabaceae</taxon>
        <taxon>Papilionoideae</taxon>
        <taxon>50 kb inversion clade</taxon>
        <taxon>NPAAA clade</taxon>
        <taxon>Hologalegina</taxon>
        <taxon>IRL clade</taxon>
        <taxon>Trifolieae</taxon>
        <taxon>Trifolium</taxon>
    </lineage>
</organism>
<dbReference type="Proteomes" id="UP000242715">
    <property type="component" value="Unassembled WGS sequence"/>
</dbReference>
<dbReference type="AlphaFoldDB" id="A0A2Z6NT77"/>
<reference evidence="5" key="1">
    <citation type="journal article" date="2017" name="Front. Plant Sci.">
        <title>Climate Clever Clovers: New Paradigm to Reduce the Environmental Footprint of Ruminants by Breeding Low Methanogenic Forages Utilizing Haplotype Variation.</title>
        <authorList>
            <person name="Kaur P."/>
            <person name="Appels R."/>
            <person name="Bayer P.E."/>
            <person name="Keeble-Gagnere G."/>
            <person name="Wang J."/>
            <person name="Hirakawa H."/>
            <person name="Shirasawa K."/>
            <person name="Vercoe P."/>
            <person name="Stefanova K."/>
            <person name="Durmic Z."/>
            <person name="Nichols P."/>
            <person name="Revell C."/>
            <person name="Isobe S.N."/>
            <person name="Edwards D."/>
            <person name="Erskine W."/>
        </authorList>
    </citation>
    <scope>NUCLEOTIDE SEQUENCE [LARGE SCALE GENOMIC DNA]</scope>
    <source>
        <strain evidence="5">cv. Daliak</strain>
    </source>
</reference>
<dbReference type="PANTHER" id="PTHR34676:SF8">
    <property type="entry name" value="TRANSMEMBRANE PROTEIN"/>
    <property type="match status" value="1"/>
</dbReference>
<gene>
    <name evidence="4" type="ORF">TSUD_396600</name>
</gene>
<evidence type="ECO:0000313" key="4">
    <source>
        <dbReference type="EMBL" id="GAU39055.1"/>
    </source>
</evidence>
<evidence type="ECO:0000313" key="5">
    <source>
        <dbReference type="Proteomes" id="UP000242715"/>
    </source>
</evidence>
<feature type="coiled-coil region" evidence="2">
    <location>
        <begin position="248"/>
        <end position="275"/>
    </location>
</feature>
<proteinExistence type="predicted"/>
<accession>A0A2Z6NT77</accession>
<name>A0A2Z6NT77_TRISU</name>
<dbReference type="OrthoDB" id="1932348at2759"/>
<keyword evidence="2" id="KW-0175">Coiled coil</keyword>
<evidence type="ECO:0000256" key="2">
    <source>
        <dbReference type="SAM" id="Coils"/>
    </source>
</evidence>